<organism evidence="1 2">
    <name type="scientific">Penicillium daleae</name>
    <dbReference type="NCBI Taxonomy" id="63821"/>
    <lineage>
        <taxon>Eukaryota</taxon>
        <taxon>Fungi</taxon>
        <taxon>Dikarya</taxon>
        <taxon>Ascomycota</taxon>
        <taxon>Pezizomycotina</taxon>
        <taxon>Eurotiomycetes</taxon>
        <taxon>Eurotiomycetidae</taxon>
        <taxon>Eurotiales</taxon>
        <taxon>Aspergillaceae</taxon>
        <taxon>Penicillium</taxon>
    </lineage>
</organism>
<dbReference type="EMBL" id="JAPVEA010000006">
    <property type="protein sequence ID" value="KAJ5449681.1"/>
    <property type="molecule type" value="Genomic_DNA"/>
</dbReference>
<keyword evidence="2" id="KW-1185">Reference proteome</keyword>
<protein>
    <submittedName>
        <fullName evidence="1">Uncharacterized protein</fullName>
    </submittedName>
</protein>
<sequence>MPYCLLLSSVRFTNTLNATKAFRLKTIKEFVRGNRGEILAEISEDLARLKSHEVVEDVELDVLATKQLSSTEEAPAHPVLDDVVSLEKRCLIRHLGLETTPSRQPLGAANTCRYCFPSSSAPNSTRGAKCRLSGL</sequence>
<evidence type="ECO:0000313" key="2">
    <source>
        <dbReference type="Proteomes" id="UP001213681"/>
    </source>
</evidence>
<proteinExistence type="predicted"/>
<dbReference type="RefSeq" id="XP_056765216.1">
    <property type="nucleotide sequence ID" value="XM_056909512.1"/>
</dbReference>
<accession>A0AAD6G2N5</accession>
<reference evidence="1" key="2">
    <citation type="journal article" date="2023" name="IMA Fungus">
        <title>Comparative genomic study of the Penicillium genus elucidates a diverse pangenome and 15 lateral gene transfer events.</title>
        <authorList>
            <person name="Petersen C."/>
            <person name="Sorensen T."/>
            <person name="Nielsen M.R."/>
            <person name="Sondergaard T.E."/>
            <person name="Sorensen J.L."/>
            <person name="Fitzpatrick D.A."/>
            <person name="Frisvad J.C."/>
            <person name="Nielsen K.L."/>
        </authorList>
    </citation>
    <scope>NUCLEOTIDE SEQUENCE</scope>
    <source>
        <strain evidence="1">IBT 16125</strain>
    </source>
</reference>
<gene>
    <name evidence="1" type="ORF">N7458_006130</name>
</gene>
<evidence type="ECO:0000313" key="1">
    <source>
        <dbReference type="EMBL" id="KAJ5449681.1"/>
    </source>
</evidence>
<dbReference type="GeneID" id="81599755"/>
<dbReference type="AlphaFoldDB" id="A0AAD6G2N5"/>
<name>A0AAD6G2N5_9EURO</name>
<dbReference type="Proteomes" id="UP001213681">
    <property type="component" value="Unassembled WGS sequence"/>
</dbReference>
<comment type="caution">
    <text evidence="1">The sequence shown here is derived from an EMBL/GenBank/DDBJ whole genome shotgun (WGS) entry which is preliminary data.</text>
</comment>
<reference evidence="1" key="1">
    <citation type="submission" date="2022-12" db="EMBL/GenBank/DDBJ databases">
        <authorList>
            <person name="Petersen C."/>
        </authorList>
    </citation>
    <scope>NUCLEOTIDE SEQUENCE</scope>
    <source>
        <strain evidence="1">IBT 16125</strain>
    </source>
</reference>